<evidence type="ECO:0000313" key="2">
    <source>
        <dbReference type="Proteomes" id="UP001500353"/>
    </source>
</evidence>
<dbReference type="RefSeq" id="WP_345206008.1">
    <property type="nucleotide sequence ID" value="NZ_BAABHX010000005.1"/>
</dbReference>
<dbReference type="EMBL" id="BAABHX010000005">
    <property type="protein sequence ID" value="GAA5096806.1"/>
    <property type="molecule type" value="Genomic_DNA"/>
</dbReference>
<organism evidence="1 2">
    <name type="scientific">Chryseobacterium ginsengisoli</name>
    <dbReference type="NCBI Taxonomy" id="363853"/>
    <lineage>
        <taxon>Bacteria</taxon>
        <taxon>Pseudomonadati</taxon>
        <taxon>Bacteroidota</taxon>
        <taxon>Flavobacteriia</taxon>
        <taxon>Flavobacteriales</taxon>
        <taxon>Weeksellaceae</taxon>
        <taxon>Chryseobacterium group</taxon>
        <taxon>Chryseobacterium</taxon>
    </lineage>
</organism>
<proteinExistence type="predicted"/>
<gene>
    <name evidence="1" type="ORF">GCM10023210_31060</name>
</gene>
<dbReference type="Proteomes" id="UP001500353">
    <property type="component" value="Unassembled WGS sequence"/>
</dbReference>
<name>A0ABP9MJL2_9FLAO</name>
<comment type="caution">
    <text evidence="1">The sequence shown here is derived from an EMBL/GenBank/DDBJ whole genome shotgun (WGS) entry which is preliminary data.</text>
</comment>
<sequence length="138" mass="16186">MRQFVAKNFKTGLTITFEYNYTDILQVLKFEGDWTEKQIEIMKIRFPASLEKMQEEMTGSNQSSAWIFAEITDISFDAFYKKYPRSIGRRELTEKAYNKLSDTDKLNAILGIEVLIKIKNDGTAFPYPATYLNQKQWK</sequence>
<evidence type="ECO:0000313" key="1">
    <source>
        <dbReference type="EMBL" id="GAA5096806.1"/>
    </source>
</evidence>
<reference evidence="2" key="1">
    <citation type="journal article" date="2019" name="Int. J. Syst. Evol. Microbiol.">
        <title>The Global Catalogue of Microorganisms (GCM) 10K type strain sequencing project: providing services to taxonomists for standard genome sequencing and annotation.</title>
        <authorList>
            <consortium name="The Broad Institute Genomics Platform"/>
            <consortium name="The Broad Institute Genome Sequencing Center for Infectious Disease"/>
            <person name="Wu L."/>
            <person name="Ma J."/>
        </authorList>
    </citation>
    <scope>NUCLEOTIDE SEQUENCE [LARGE SCALE GENOMIC DNA]</scope>
    <source>
        <strain evidence="2">JCM 18019</strain>
    </source>
</reference>
<accession>A0ABP9MJL2</accession>
<protein>
    <submittedName>
        <fullName evidence="1">Uncharacterized protein</fullName>
    </submittedName>
</protein>
<keyword evidence="2" id="KW-1185">Reference proteome</keyword>